<dbReference type="EMBL" id="CP002364">
    <property type="protein sequence ID" value="ADW17821.1"/>
    <property type="molecule type" value="Genomic_DNA"/>
</dbReference>
<name>A0A7U4DP68_DESPD</name>
<evidence type="ECO:0008006" key="3">
    <source>
        <dbReference type="Google" id="ProtNLM"/>
    </source>
</evidence>
<evidence type="ECO:0000313" key="2">
    <source>
        <dbReference type="Proteomes" id="UP000006365"/>
    </source>
</evidence>
<gene>
    <name evidence="1" type="ordered locus">Despr_1669</name>
</gene>
<keyword evidence="2" id="KW-1185">Reference proteome</keyword>
<accession>A0A7U4DP68</accession>
<proteinExistence type="predicted"/>
<dbReference type="KEGG" id="dpr:Despr_1669"/>
<dbReference type="Proteomes" id="UP000006365">
    <property type="component" value="Chromosome"/>
</dbReference>
<evidence type="ECO:0000313" key="1">
    <source>
        <dbReference type="EMBL" id="ADW17821.1"/>
    </source>
</evidence>
<organism evidence="1 2">
    <name type="scientific">Desulfobulbus propionicus (strain ATCC 33891 / DSM 2032 / VKM B-1956 / 1pr3)</name>
    <dbReference type="NCBI Taxonomy" id="577650"/>
    <lineage>
        <taxon>Bacteria</taxon>
        <taxon>Pseudomonadati</taxon>
        <taxon>Thermodesulfobacteriota</taxon>
        <taxon>Desulfobulbia</taxon>
        <taxon>Desulfobulbales</taxon>
        <taxon>Desulfobulbaceae</taxon>
        <taxon>Desulfobulbus</taxon>
    </lineage>
</organism>
<sequence>MDKHKPNQAPNCLKCRNFFVTYDPRQPRGCRAYGFKSKEMPTQVVLATSGLPCQFYRPRPSP</sequence>
<protein>
    <recommendedName>
        <fullName evidence="3">Uracil-DNA glycosylase</fullName>
    </recommendedName>
</protein>
<dbReference type="AlphaFoldDB" id="A0A7U4DP68"/>
<reference evidence="1 2" key="1">
    <citation type="journal article" date="2011" name="Stand. Genomic Sci.">
        <title>Complete genome sequence of Desulfobulbus propionicus type strain (1pr3).</title>
        <authorList>
            <person name="Pagani I."/>
            <person name="Lapidus A."/>
            <person name="Nolan M."/>
            <person name="Lucas S."/>
            <person name="Hammon N."/>
            <person name="Deshpande S."/>
            <person name="Cheng J.F."/>
            <person name="Chertkov O."/>
            <person name="Davenport K."/>
            <person name="Tapia R."/>
            <person name="Han C."/>
            <person name="Goodwin L."/>
            <person name="Pitluck S."/>
            <person name="Liolios K."/>
            <person name="Mavromatis K."/>
            <person name="Ivanova N."/>
            <person name="Mikhailova N."/>
            <person name="Pati A."/>
            <person name="Chen A."/>
            <person name="Palaniappan K."/>
            <person name="Land M."/>
            <person name="Hauser L."/>
            <person name="Chang Y.J."/>
            <person name="Jeffries C.D."/>
            <person name="Detter J.C."/>
            <person name="Brambilla E."/>
            <person name="Kannan K.P."/>
            <person name="Djao O.D."/>
            <person name="Rohde M."/>
            <person name="Pukall R."/>
            <person name="Spring S."/>
            <person name="Goker M."/>
            <person name="Sikorski J."/>
            <person name="Woyke T."/>
            <person name="Bristow J."/>
            <person name="Eisen J.A."/>
            <person name="Markowitz V."/>
            <person name="Hugenholtz P."/>
            <person name="Kyrpides N.C."/>
            <person name="Klenk H.P."/>
        </authorList>
    </citation>
    <scope>NUCLEOTIDE SEQUENCE [LARGE SCALE GENOMIC DNA]</scope>
    <source>
        <strain evidence="2">ATCC 33891 / DSM 2032 / 1pr3</strain>
    </source>
</reference>